<feature type="domain" description="Oxidoreductase molybdopterin-binding" evidence="2">
    <location>
        <begin position="238"/>
        <end position="368"/>
    </location>
</feature>
<dbReference type="OrthoDB" id="5241952at2"/>
<dbReference type="AlphaFoldDB" id="A0A4P7GPX4"/>
<dbReference type="Pfam" id="PF00174">
    <property type="entry name" value="Oxidored_molyb"/>
    <property type="match status" value="1"/>
</dbReference>
<keyword evidence="1" id="KW-0812">Transmembrane</keyword>
<dbReference type="SUPFAM" id="SSF56524">
    <property type="entry name" value="Oxidoreductase molybdopterin-binding domain"/>
    <property type="match status" value="1"/>
</dbReference>
<keyword evidence="1" id="KW-1133">Transmembrane helix</keyword>
<gene>
    <name evidence="3" type="ORF">EXE57_03460</name>
</gene>
<dbReference type="PANTHER" id="PTHR43032:SF2">
    <property type="entry name" value="BLL0505 PROTEIN"/>
    <property type="match status" value="1"/>
</dbReference>
<feature type="transmembrane region" description="Helical" evidence="1">
    <location>
        <begin position="12"/>
        <end position="33"/>
    </location>
</feature>
<dbReference type="PANTHER" id="PTHR43032">
    <property type="entry name" value="PROTEIN-METHIONINE-SULFOXIDE REDUCTASE"/>
    <property type="match status" value="1"/>
</dbReference>
<dbReference type="KEGG" id="noy:EXE57_03460"/>
<keyword evidence="1" id="KW-0472">Membrane</keyword>
<dbReference type="InterPro" id="IPR036374">
    <property type="entry name" value="OxRdtase_Mopterin-bd_sf"/>
</dbReference>
<sequence>MRSPAVASRVGVLLGISFGLCFLTGLVSHYAQLPQQPVPFPASPAWGYRVTQGLHVISGTAAVPLLLVKLWTVYPRLFLRPPRRLRGLLVEVAERGSIAVLVASAVFLLASGLANSTAWYPWAFSFRTTHYALAWVAIGALVLHVAVKLPLIRQALRADVDDTALDRPTATEPGALSRRGLLRTTWLAAGVAVVATAGNSVGWLREVSVLAVRSSDGPQGLPVTKSARAAGVLETATSPAYRLTVEHAGERRTFGLEELQALPQVTETLPIACVEGWSENAEWTGVRLRTLLDLVGAPAGSAVVFESLQESGAFRTSALPGHFADDDRTLVALRVNGEVLSLDHGHPCRLIAPNRPGVRQTKWLSRVVAT</sequence>
<keyword evidence="4" id="KW-1185">Reference proteome</keyword>
<dbReference type="InterPro" id="IPR000572">
    <property type="entry name" value="OxRdtase_Mopterin-bd_dom"/>
</dbReference>
<feature type="transmembrane region" description="Helical" evidence="1">
    <location>
        <begin position="128"/>
        <end position="147"/>
    </location>
</feature>
<dbReference type="Gene3D" id="3.90.420.10">
    <property type="entry name" value="Oxidoreductase, molybdopterin-binding domain"/>
    <property type="match status" value="1"/>
</dbReference>
<dbReference type="Proteomes" id="UP000294894">
    <property type="component" value="Chromosome"/>
</dbReference>
<accession>A0A4P7GPX4</accession>
<feature type="transmembrane region" description="Helical" evidence="1">
    <location>
        <begin position="53"/>
        <end position="77"/>
    </location>
</feature>
<evidence type="ECO:0000259" key="2">
    <source>
        <dbReference type="Pfam" id="PF00174"/>
    </source>
</evidence>
<name>A0A4P7GPX4_9ACTN</name>
<protein>
    <submittedName>
        <fullName evidence="3">Molybdopterin-binding protein</fullName>
    </submittedName>
</protein>
<evidence type="ECO:0000313" key="3">
    <source>
        <dbReference type="EMBL" id="QBR94308.1"/>
    </source>
</evidence>
<evidence type="ECO:0000256" key="1">
    <source>
        <dbReference type="SAM" id="Phobius"/>
    </source>
</evidence>
<organism evidence="3 4">
    <name type="scientific">Nocardioides euryhalodurans</name>
    <dbReference type="NCBI Taxonomy" id="2518370"/>
    <lineage>
        <taxon>Bacteria</taxon>
        <taxon>Bacillati</taxon>
        <taxon>Actinomycetota</taxon>
        <taxon>Actinomycetes</taxon>
        <taxon>Propionibacteriales</taxon>
        <taxon>Nocardioidaceae</taxon>
        <taxon>Nocardioides</taxon>
    </lineage>
</organism>
<feature type="transmembrane region" description="Helical" evidence="1">
    <location>
        <begin position="98"/>
        <end position="122"/>
    </location>
</feature>
<dbReference type="EMBL" id="CP038267">
    <property type="protein sequence ID" value="QBR94308.1"/>
    <property type="molecule type" value="Genomic_DNA"/>
</dbReference>
<proteinExistence type="predicted"/>
<evidence type="ECO:0000313" key="4">
    <source>
        <dbReference type="Proteomes" id="UP000294894"/>
    </source>
</evidence>
<reference evidence="3 4" key="1">
    <citation type="submission" date="2019-03" db="EMBL/GenBank/DDBJ databases">
        <title>Three New Species of Nocardioides, Nocardioides euryhalodurans sp. nov., Nocardioides seonyuensis sp. nov. and Nocardioides eburneoflavus sp. nov., Iolated from Soil.</title>
        <authorList>
            <person name="Roh S.G."/>
            <person name="Lee C."/>
            <person name="Kim M.-K."/>
            <person name="Kim S.B."/>
        </authorList>
    </citation>
    <scope>NUCLEOTIDE SEQUENCE [LARGE SCALE GENOMIC DNA]</scope>
    <source>
        <strain evidence="3 4">MMS17-SY117</strain>
    </source>
</reference>
<dbReference type="CDD" id="cd00321">
    <property type="entry name" value="SO_family_Moco"/>
    <property type="match status" value="1"/>
</dbReference>